<dbReference type="SUPFAM" id="SSF55804">
    <property type="entry name" value="Phoshotransferase/anion transport protein"/>
    <property type="match status" value="1"/>
</dbReference>
<keyword evidence="1" id="KW-0812">Transmembrane</keyword>
<feature type="transmembrane region" description="Helical" evidence="1">
    <location>
        <begin position="152"/>
        <end position="174"/>
    </location>
</feature>
<organism evidence="3 4">
    <name type="scientific">Succinivibrio faecicola</name>
    <dbReference type="NCBI Taxonomy" id="2820300"/>
    <lineage>
        <taxon>Bacteria</taxon>
        <taxon>Pseudomonadati</taxon>
        <taxon>Pseudomonadota</taxon>
        <taxon>Gammaproteobacteria</taxon>
        <taxon>Aeromonadales</taxon>
        <taxon>Succinivibrionaceae</taxon>
        <taxon>Succinivibrio</taxon>
    </lineage>
</organism>
<dbReference type="PANTHER" id="PTHR47738:SF2">
    <property type="entry name" value="PTS SYSTEM FRUCTOSE-LIKE EIIA COMPONENT"/>
    <property type="match status" value="1"/>
</dbReference>
<gene>
    <name evidence="3" type="ORF">J5V48_03290</name>
</gene>
<dbReference type="RefSeq" id="WP_219937093.1">
    <property type="nucleotide sequence ID" value="NZ_JAGFNY010000007.1"/>
</dbReference>
<dbReference type="PROSITE" id="PS51094">
    <property type="entry name" value="PTS_EIIA_TYPE_2"/>
    <property type="match status" value="1"/>
</dbReference>
<dbReference type="Proteomes" id="UP000731465">
    <property type="component" value="Unassembled WGS sequence"/>
</dbReference>
<feature type="transmembrane region" description="Helical" evidence="1">
    <location>
        <begin position="81"/>
        <end position="104"/>
    </location>
</feature>
<dbReference type="PANTHER" id="PTHR47738">
    <property type="entry name" value="PTS SYSTEM FRUCTOSE-LIKE EIIA COMPONENT-RELATED"/>
    <property type="match status" value="1"/>
</dbReference>
<proteinExistence type="predicted"/>
<feature type="transmembrane region" description="Helical" evidence="1">
    <location>
        <begin position="416"/>
        <end position="437"/>
    </location>
</feature>
<name>A0ABS7DF70_9GAMM</name>
<feature type="transmembrane region" description="Helical" evidence="1">
    <location>
        <begin position="382"/>
        <end position="404"/>
    </location>
</feature>
<dbReference type="CDD" id="cd00211">
    <property type="entry name" value="PTS_IIA_fru"/>
    <property type="match status" value="1"/>
</dbReference>
<dbReference type="EMBL" id="JAGFNY010000007">
    <property type="protein sequence ID" value="MBW7569913.1"/>
    <property type="molecule type" value="Genomic_DNA"/>
</dbReference>
<dbReference type="InterPro" id="IPR051541">
    <property type="entry name" value="PTS_SugarTrans_NitroReg"/>
</dbReference>
<reference evidence="3 4" key="1">
    <citation type="submission" date="2021-03" db="EMBL/GenBank/DDBJ databases">
        <title>Succinivibrio sp. nov. isolated from feces of cow.</title>
        <authorList>
            <person name="Choi J.-Y."/>
        </authorList>
    </citation>
    <scope>NUCLEOTIDE SEQUENCE [LARGE SCALE GENOMIC DNA]</scope>
    <source>
        <strain evidence="3 4">AGMB01872</strain>
    </source>
</reference>
<dbReference type="Pfam" id="PF13347">
    <property type="entry name" value="MFS_2"/>
    <property type="match status" value="1"/>
</dbReference>
<comment type="caution">
    <text evidence="3">The sequence shown here is derived from an EMBL/GenBank/DDBJ whole genome shotgun (WGS) entry which is preliminary data.</text>
</comment>
<dbReference type="InterPro" id="IPR016152">
    <property type="entry name" value="PTrfase/Anion_transptr"/>
</dbReference>
<sequence>MIDRQLLLRWATPYALINFARDCVNVFVVSFYFLYLFSVHGMSYKYLVIMILSLKVFDILKEPILGFIMDKLSYSLKKDKFKFSILTGGIATCSITFVMFNIPGFIGQSILYIIAPLLLIAYLISYSFIDLSVISLCATFGSSARIRETVSAISRGFSVLGFCFTVIMCSYIFAKNPSLPSGAFSLTQDIFSRASATVCIILAGFTFLFVCTYKDSYQPRKVLNFVQCIKAFFGNDQLMITFSITILQQISIFVFAVTHGYFVLLLDNLPSNKDMFIMIQLPWVCSSLISFLYYRRLVSAFSRKSIFIASLVMTMFATLTLVIISYFGAVNPVLLAILMSIATSGYALNLASTTVMTADCVDYGEFKFSCRSECMNFSVQSMSLKIGTLFAVAIAGVSFSYADIFCKKEAYVDRMYSINICEAVIFVCSVTIAAIYLTSYMLHGSFFENILNSLNMFKDKTSPAQNRAKRNAVRYALDEHCVIYKMRAKNLDEVIKILTDRLYSVRAITSRHEFLEGIYKKLNENPAGIGHGIAIPHARGAYVKRPALAVASLTEKMDCGSADNQDCDLIFMIAVPDDGISHISLIGNLSLMLSEPGFANKLRQSGSSEEITRRLIACERNLFN</sequence>
<feature type="transmembrane region" description="Helical" evidence="1">
    <location>
        <begin position="110"/>
        <end position="140"/>
    </location>
</feature>
<dbReference type="Gene3D" id="3.40.930.10">
    <property type="entry name" value="Mannitol-specific EII, Chain A"/>
    <property type="match status" value="1"/>
</dbReference>
<dbReference type="Pfam" id="PF00359">
    <property type="entry name" value="PTS_EIIA_2"/>
    <property type="match status" value="1"/>
</dbReference>
<keyword evidence="1" id="KW-1133">Transmembrane helix</keyword>
<evidence type="ECO:0000313" key="4">
    <source>
        <dbReference type="Proteomes" id="UP000731465"/>
    </source>
</evidence>
<feature type="domain" description="PTS EIIA type-2" evidence="2">
    <location>
        <begin position="475"/>
        <end position="618"/>
    </location>
</feature>
<dbReference type="SUPFAM" id="SSF103473">
    <property type="entry name" value="MFS general substrate transporter"/>
    <property type="match status" value="1"/>
</dbReference>
<evidence type="ECO:0000259" key="2">
    <source>
        <dbReference type="PROSITE" id="PS51094"/>
    </source>
</evidence>
<keyword evidence="4" id="KW-1185">Reference proteome</keyword>
<evidence type="ECO:0000256" key="1">
    <source>
        <dbReference type="SAM" id="Phobius"/>
    </source>
</evidence>
<feature type="transmembrane region" description="Helical" evidence="1">
    <location>
        <begin position="194"/>
        <end position="213"/>
    </location>
</feature>
<feature type="transmembrane region" description="Helical" evidence="1">
    <location>
        <begin position="306"/>
        <end position="327"/>
    </location>
</feature>
<feature type="transmembrane region" description="Helical" evidence="1">
    <location>
        <begin position="12"/>
        <end position="37"/>
    </location>
</feature>
<keyword evidence="1" id="KW-0472">Membrane</keyword>
<evidence type="ECO:0000313" key="3">
    <source>
        <dbReference type="EMBL" id="MBW7569913.1"/>
    </source>
</evidence>
<dbReference type="InterPro" id="IPR036259">
    <property type="entry name" value="MFS_trans_sf"/>
</dbReference>
<feature type="transmembrane region" description="Helical" evidence="1">
    <location>
        <begin position="275"/>
        <end position="294"/>
    </location>
</feature>
<accession>A0ABS7DF70</accession>
<dbReference type="InterPro" id="IPR002178">
    <property type="entry name" value="PTS_EIIA_type-2_dom"/>
</dbReference>
<protein>
    <submittedName>
        <fullName evidence="3">MFS transporter</fullName>
    </submittedName>
</protein>
<feature type="transmembrane region" description="Helical" evidence="1">
    <location>
        <begin position="238"/>
        <end position="263"/>
    </location>
</feature>
<feature type="transmembrane region" description="Helical" evidence="1">
    <location>
        <begin position="43"/>
        <end position="60"/>
    </location>
</feature>